<gene>
    <name evidence="8" type="ORF">FHR33_002222</name>
</gene>
<reference evidence="8 9" key="1">
    <citation type="submission" date="2020-08" db="EMBL/GenBank/DDBJ databases">
        <title>Sequencing the genomes of 1000 actinobacteria strains.</title>
        <authorList>
            <person name="Klenk H.-P."/>
        </authorList>
    </citation>
    <scope>NUCLEOTIDE SEQUENCE [LARGE SCALE GENOMIC DNA]</scope>
    <source>
        <strain evidence="8 9">DSM 44320</strain>
    </source>
</reference>
<dbReference type="GO" id="GO:0016020">
    <property type="term" value="C:membrane"/>
    <property type="evidence" value="ECO:0007669"/>
    <property type="project" value="InterPro"/>
</dbReference>
<dbReference type="Proteomes" id="UP000579945">
    <property type="component" value="Unassembled WGS sequence"/>
</dbReference>
<proteinExistence type="predicted"/>
<evidence type="ECO:0000256" key="4">
    <source>
        <dbReference type="SAM" id="Coils"/>
    </source>
</evidence>
<dbReference type="Pfam" id="PF02518">
    <property type="entry name" value="HATPase_c"/>
    <property type="match status" value="1"/>
</dbReference>
<dbReference type="Gene3D" id="3.30.565.10">
    <property type="entry name" value="Histidine kinase-like ATPase, C-terminal domain"/>
    <property type="match status" value="1"/>
</dbReference>
<dbReference type="PANTHER" id="PTHR24421:SF62">
    <property type="entry name" value="SENSORY TRANSDUCTION HISTIDINE KINASE"/>
    <property type="match status" value="1"/>
</dbReference>
<feature type="coiled-coil region" evidence="4">
    <location>
        <begin position="191"/>
        <end position="218"/>
    </location>
</feature>
<dbReference type="SUPFAM" id="SSF55874">
    <property type="entry name" value="ATPase domain of HSP90 chaperone/DNA topoisomerase II/histidine kinase"/>
    <property type="match status" value="1"/>
</dbReference>
<dbReference type="PANTHER" id="PTHR24421">
    <property type="entry name" value="NITRATE/NITRITE SENSOR PROTEIN NARX-RELATED"/>
    <property type="match status" value="1"/>
</dbReference>
<dbReference type="GeneID" id="95388729"/>
<organism evidence="8 9">
    <name type="scientific">Nonomuraea dietziae</name>
    <dbReference type="NCBI Taxonomy" id="65515"/>
    <lineage>
        <taxon>Bacteria</taxon>
        <taxon>Bacillati</taxon>
        <taxon>Actinomycetota</taxon>
        <taxon>Actinomycetes</taxon>
        <taxon>Streptosporangiales</taxon>
        <taxon>Streptosporangiaceae</taxon>
        <taxon>Nonomuraea</taxon>
    </lineage>
</organism>
<evidence type="ECO:0000313" key="9">
    <source>
        <dbReference type="Proteomes" id="UP000579945"/>
    </source>
</evidence>
<dbReference type="AlphaFoldDB" id="A0A7W5VEP3"/>
<dbReference type="InterPro" id="IPR011712">
    <property type="entry name" value="Sig_transdc_His_kin_sub3_dim/P"/>
</dbReference>
<dbReference type="GO" id="GO:0000155">
    <property type="term" value="F:phosphorelay sensor kinase activity"/>
    <property type="evidence" value="ECO:0007669"/>
    <property type="project" value="InterPro"/>
</dbReference>
<feature type="transmembrane region" description="Helical" evidence="5">
    <location>
        <begin position="7"/>
        <end position="25"/>
    </location>
</feature>
<keyword evidence="3" id="KW-0902">Two-component regulatory system</keyword>
<dbReference type="RefSeq" id="WP_183645826.1">
    <property type="nucleotide sequence ID" value="NZ_BAAAXX010000066.1"/>
</dbReference>
<keyword evidence="1" id="KW-0808">Transferase</keyword>
<dbReference type="EMBL" id="JACIBV010000001">
    <property type="protein sequence ID" value="MBB3726362.1"/>
    <property type="molecule type" value="Genomic_DNA"/>
</dbReference>
<feature type="domain" description="Signal transduction histidine kinase subgroup 3 dimerisation and phosphoacceptor" evidence="7">
    <location>
        <begin position="165"/>
        <end position="230"/>
    </location>
</feature>
<evidence type="ECO:0000259" key="6">
    <source>
        <dbReference type="Pfam" id="PF02518"/>
    </source>
</evidence>
<keyword evidence="4" id="KW-0175">Coiled coil</keyword>
<feature type="domain" description="Histidine kinase/HSP90-like ATPase" evidence="6">
    <location>
        <begin position="272"/>
        <end position="373"/>
    </location>
</feature>
<sequence>MGEEARWFRAFHLLFYACLAIPALTGREGGAPAWAVAAVMALYYWLFVVRGRDRFERLHPMGWHLTVLIALMAVLIVLDPAFDTLIFGMLSLPYVMLPGRWAYGGAAVLVTTAFSAAGGLAEISRAPSRAVSLLAGIALAVLMGLFVNFLVKAGERNKELGVLEERTRLAGEIHDTLAQGFSGVITQLEAAEQAGDDLAAVRERIASAKRLARESLAEARRSVHQLRPEPLQRERLDLALAGVARRWSARTGVRARMAVSGPPRPLDPDVEVVLLRAAQEGLANVARHARATSVALTLTYMDGEVTLDVLDDGAGFDGAGLDGLGIDGAGPGGAGREGGYGLTAMRERAARVGGAVTVESARGEGTALCVSIPCA</sequence>
<keyword evidence="5" id="KW-0812">Transmembrane</keyword>
<evidence type="ECO:0000256" key="5">
    <source>
        <dbReference type="SAM" id="Phobius"/>
    </source>
</evidence>
<dbReference type="Pfam" id="PF07730">
    <property type="entry name" value="HisKA_3"/>
    <property type="match status" value="1"/>
</dbReference>
<feature type="transmembrane region" description="Helical" evidence="5">
    <location>
        <begin position="61"/>
        <end position="81"/>
    </location>
</feature>
<name>A0A7W5VEP3_9ACTN</name>
<dbReference type="InterPro" id="IPR036890">
    <property type="entry name" value="HATPase_C_sf"/>
</dbReference>
<keyword evidence="2 8" id="KW-0418">Kinase</keyword>
<evidence type="ECO:0000256" key="1">
    <source>
        <dbReference type="ARBA" id="ARBA00022679"/>
    </source>
</evidence>
<evidence type="ECO:0000313" key="8">
    <source>
        <dbReference type="EMBL" id="MBB3726362.1"/>
    </source>
</evidence>
<keyword evidence="9" id="KW-1185">Reference proteome</keyword>
<dbReference type="InterPro" id="IPR050482">
    <property type="entry name" value="Sensor_HK_TwoCompSys"/>
</dbReference>
<feature type="transmembrane region" description="Helical" evidence="5">
    <location>
        <begin position="133"/>
        <end position="151"/>
    </location>
</feature>
<dbReference type="CDD" id="cd16917">
    <property type="entry name" value="HATPase_UhpB-NarQ-NarX-like"/>
    <property type="match status" value="1"/>
</dbReference>
<dbReference type="Gene3D" id="1.20.5.1930">
    <property type="match status" value="1"/>
</dbReference>
<evidence type="ECO:0000256" key="3">
    <source>
        <dbReference type="ARBA" id="ARBA00023012"/>
    </source>
</evidence>
<keyword evidence="5" id="KW-0472">Membrane</keyword>
<evidence type="ECO:0000259" key="7">
    <source>
        <dbReference type="Pfam" id="PF07730"/>
    </source>
</evidence>
<feature type="transmembrane region" description="Helical" evidence="5">
    <location>
        <begin position="31"/>
        <end position="49"/>
    </location>
</feature>
<feature type="transmembrane region" description="Helical" evidence="5">
    <location>
        <begin position="101"/>
        <end position="121"/>
    </location>
</feature>
<dbReference type="InterPro" id="IPR003594">
    <property type="entry name" value="HATPase_dom"/>
</dbReference>
<comment type="caution">
    <text evidence="8">The sequence shown here is derived from an EMBL/GenBank/DDBJ whole genome shotgun (WGS) entry which is preliminary data.</text>
</comment>
<dbReference type="PIRSF" id="PIRSF037434">
    <property type="entry name" value="STHK_ChrS"/>
    <property type="match status" value="1"/>
</dbReference>
<dbReference type="InterPro" id="IPR017205">
    <property type="entry name" value="Sig_transdc_His_kinase_ChrS"/>
</dbReference>
<dbReference type="GO" id="GO:0046983">
    <property type="term" value="F:protein dimerization activity"/>
    <property type="evidence" value="ECO:0007669"/>
    <property type="project" value="InterPro"/>
</dbReference>
<keyword evidence="5" id="KW-1133">Transmembrane helix</keyword>
<evidence type="ECO:0000256" key="2">
    <source>
        <dbReference type="ARBA" id="ARBA00022777"/>
    </source>
</evidence>
<accession>A0A7W5VEP3</accession>
<protein>
    <submittedName>
        <fullName evidence="8">Signal transduction histidine kinase</fullName>
    </submittedName>
</protein>